<protein>
    <submittedName>
        <fullName evidence="1">Uncharacterized protein</fullName>
    </submittedName>
</protein>
<evidence type="ECO:0000313" key="2">
    <source>
        <dbReference type="Proteomes" id="UP000321328"/>
    </source>
</evidence>
<proteinExistence type="predicted"/>
<sequence>MSDEQHAPGTHIVQFRVTVRNMLPEALAAIHRERGNTQLADQYATEVAESQRLELELIREVALPGIPRVGEEVWANPNWEPVPVVRVEWMLGLDMDDESFVTVYLADLDEDEVGAEYGATELLLDSGWRSRLDL</sequence>
<name>A0A511DB75_9PSEU</name>
<organism evidence="1 2">
    <name type="scientific">Pseudonocardia asaccharolytica DSM 44247 = NBRC 16224</name>
    <dbReference type="NCBI Taxonomy" id="1123024"/>
    <lineage>
        <taxon>Bacteria</taxon>
        <taxon>Bacillati</taxon>
        <taxon>Actinomycetota</taxon>
        <taxon>Actinomycetes</taxon>
        <taxon>Pseudonocardiales</taxon>
        <taxon>Pseudonocardiaceae</taxon>
        <taxon>Pseudonocardia</taxon>
    </lineage>
</organism>
<comment type="caution">
    <text evidence="1">The sequence shown here is derived from an EMBL/GenBank/DDBJ whole genome shotgun (WGS) entry which is preliminary data.</text>
</comment>
<dbReference type="Proteomes" id="UP000321328">
    <property type="component" value="Unassembled WGS sequence"/>
</dbReference>
<dbReference type="AlphaFoldDB" id="A0A511DB75"/>
<dbReference type="EMBL" id="BJVI01000061">
    <property type="protein sequence ID" value="GEL20198.1"/>
    <property type="molecule type" value="Genomic_DNA"/>
</dbReference>
<dbReference type="RefSeq" id="WP_028931864.1">
    <property type="nucleotide sequence ID" value="NZ_AUII01000042.1"/>
</dbReference>
<accession>A0A511DB75</accession>
<evidence type="ECO:0000313" key="1">
    <source>
        <dbReference type="EMBL" id="GEL20198.1"/>
    </source>
</evidence>
<reference evidence="1 2" key="1">
    <citation type="submission" date="2019-07" db="EMBL/GenBank/DDBJ databases">
        <title>Whole genome shotgun sequence of Pseudonocardia asaccharolytica NBRC 16224.</title>
        <authorList>
            <person name="Hosoyama A."/>
            <person name="Uohara A."/>
            <person name="Ohji S."/>
            <person name="Ichikawa N."/>
        </authorList>
    </citation>
    <scope>NUCLEOTIDE SEQUENCE [LARGE SCALE GENOMIC DNA]</scope>
    <source>
        <strain evidence="1 2">NBRC 16224</strain>
    </source>
</reference>
<keyword evidence="2" id="KW-1185">Reference proteome</keyword>
<gene>
    <name evidence="1" type="ORF">PA7_40350</name>
</gene>